<evidence type="ECO:0000313" key="2">
    <source>
        <dbReference type="Proteomes" id="UP001151760"/>
    </source>
</evidence>
<comment type="caution">
    <text evidence="1">The sequence shown here is derived from an EMBL/GenBank/DDBJ whole genome shotgun (WGS) entry which is preliminary data.</text>
</comment>
<accession>A0ABQ5FTD9</accession>
<sequence length="119" mass="13279">MSSMSGRGLEILGGESIELSRKGLFSCGEGVVPEEKGEEFGLDSKEDEVVPRVEDVFLVDRVLKGVFDGEGDGDFDMGEGKGWMKKLECKPWIVVEVKKMKKTMEKNEEGGDYLIKRAW</sequence>
<dbReference type="EMBL" id="BQNB010017654">
    <property type="protein sequence ID" value="GJT65722.1"/>
    <property type="molecule type" value="Genomic_DNA"/>
</dbReference>
<name>A0ABQ5FTD9_9ASTR</name>
<protein>
    <submittedName>
        <fullName evidence="1">Uncharacterized protein</fullName>
    </submittedName>
</protein>
<organism evidence="1 2">
    <name type="scientific">Tanacetum coccineum</name>
    <dbReference type="NCBI Taxonomy" id="301880"/>
    <lineage>
        <taxon>Eukaryota</taxon>
        <taxon>Viridiplantae</taxon>
        <taxon>Streptophyta</taxon>
        <taxon>Embryophyta</taxon>
        <taxon>Tracheophyta</taxon>
        <taxon>Spermatophyta</taxon>
        <taxon>Magnoliopsida</taxon>
        <taxon>eudicotyledons</taxon>
        <taxon>Gunneridae</taxon>
        <taxon>Pentapetalae</taxon>
        <taxon>asterids</taxon>
        <taxon>campanulids</taxon>
        <taxon>Asterales</taxon>
        <taxon>Asteraceae</taxon>
        <taxon>Asteroideae</taxon>
        <taxon>Anthemideae</taxon>
        <taxon>Anthemidinae</taxon>
        <taxon>Tanacetum</taxon>
    </lineage>
</organism>
<evidence type="ECO:0000313" key="1">
    <source>
        <dbReference type="EMBL" id="GJT65722.1"/>
    </source>
</evidence>
<reference evidence="1" key="1">
    <citation type="journal article" date="2022" name="Int. J. Mol. Sci.">
        <title>Draft Genome of Tanacetum Coccineum: Genomic Comparison of Closely Related Tanacetum-Family Plants.</title>
        <authorList>
            <person name="Yamashiro T."/>
            <person name="Shiraishi A."/>
            <person name="Nakayama K."/>
            <person name="Satake H."/>
        </authorList>
    </citation>
    <scope>NUCLEOTIDE SEQUENCE</scope>
</reference>
<reference evidence="1" key="2">
    <citation type="submission" date="2022-01" db="EMBL/GenBank/DDBJ databases">
        <authorList>
            <person name="Yamashiro T."/>
            <person name="Shiraishi A."/>
            <person name="Satake H."/>
            <person name="Nakayama K."/>
        </authorList>
    </citation>
    <scope>NUCLEOTIDE SEQUENCE</scope>
</reference>
<proteinExistence type="predicted"/>
<gene>
    <name evidence="1" type="ORF">Tco_1017202</name>
</gene>
<dbReference type="Proteomes" id="UP001151760">
    <property type="component" value="Unassembled WGS sequence"/>
</dbReference>
<keyword evidence="2" id="KW-1185">Reference proteome</keyword>